<reference evidence="9" key="1">
    <citation type="submission" date="2020-08" db="EMBL/GenBank/DDBJ databases">
        <title>Genome public.</title>
        <authorList>
            <person name="Liu C."/>
            <person name="Sun Q."/>
        </authorList>
    </citation>
    <scope>NUCLEOTIDE SEQUENCE</scope>
    <source>
        <strain evidence="9">NSJ-40</strain>
    </source>
</reference>
<dbReference type="CDD" id="cd06849">
    <property type="entry name" value="lipoyl_domain"/>
    <property type="match status" value="1"/>
</dbReference>
<evidence type="ECO:0000256" key="3">
    <source>
        <dbReference type="ARBA" id="ARBA00022679"/>
    </source>
</evidence>
<dbReference type="Pfam" id="PF00364">
    <property type="entry name" value="Biotin_lipoyl"/>
    <property type="match status" value="1"/>
</dbReference>
<dbReference type="InterPro" id="IPR000089">
    <property type="entry name" value="Biotin_lipoyl"/>
</dbReference>
<comment type="cofactor">
    <cofactor evidence="1 6">
        <name>(R)-lipoate</name>
        <dbReference type="ChEBI" id="CHEBI:83088"/>
    </cofactor>
</comment>
<dbReference type="PANTHER" id="PTHR43178">
    <property type="entry name" value="DIHYDROLIPOAMIDE ACETYLTRANSFERASE COMPONENT OF PYRUVATE DEHYDROGENASE COMPLEX"/>
    <property type="match status" value="1"/>
</dbReference>
<feature type="region of interest" description="Disordered" evidence="7">
    <location>
        <begin position="82"/>
        <end position="134"/>
    </location>
</feature>
<keyword evidence="5 6" id="KW-0012">Acyltransferase</keyword>
<organism evidence="9 10">
    <name type="scientific">Yeguia hominis</name>
    <dbReference type="NCBI Taxonomy" id="2763662"/>
    <lineage>
        <taxon>Bacteria</taxon>
        <taxon>Bacillati</taxon>
        <taxon>Bacillota</taxon>
        <taxon>Clostridia</taxon>
        <taxon>Eubacteriales</taxon>
        <taxon>Yeguiaceae</taxon>
        <taxon>Yeguia</taxon>
    </lineage>
</organism>
<protein>
    <recommendedName>
        <fullName evidence="6">Dihydrolipoamide acetyltransferase component of pyruvate dehydrogenase complex</fullName>
        <ecNumber evidence="6">2.3.1.-</ecNumber>
    </recommendedName>
</protein>
<evidence type="ECO:0000256" key="2">
    <source>
        <dbReference type="ARBA" id="ARBA00007317"/>
    </source>
</evidence>
<evidence type="ECO:0000313" key="9">
    <source>
        <dbReference type="EMBL" id="MBC8534627.1"/>
    </source>
</evidence>
<accession>A0A926DB40</accession>
<feature type="domain" description="Lipoyl-binding" evidence="8">
    <location>
        <begin position="2"/>
        <end position="77"/>
    </location>
</feature>
<evidence type="ECO:0000256" key="1">
    <source>
        <dbReference type="ARBA" id="ARBA00001938"/>
    </source>
</evidence>
<dbReference type="EC" id="2.3.1.-" evidence="6"/>
<dbReference type="InterPro" id="IPR050743">
    <property type="entry name" value="2-oxoacid_DH_E2_comp"/>
</dbReference>
<dbReference type="Gene3D" id="2.40.50.100">
    <property type="match status" value="1"/>
</dbReference>
<dbReference type="SUPFAM" id="SSF51230">
    <property type="entry name" value="Single hybrid motif"/>
    <property type="match status" value="1"/>
</dbReference>
<evidence type="ECO:0000256" key="4">
    <source>
        <dbReference type="ARBA" id="ARBA00022823"/>
    </source>
</evidence>
<dbReference type="PROSITE" id="PS50968">
    <property type="entry name" value="BIOTINYL_LIPOYL"/>
    <property type="match status" value="1"/>
</dbReference>
<dbReference type="InterPro" id="IPR001078">
    <property type="entry name" value="2-oxoacid_DH_actylTfrase"/>
</dbReference>
<keyword evidence="4 6" id="KW-0450">Lipoyl</keyword>
<keyword evidence="10" id="KW-1185">Reference proteome</keyword>
<dbReference type="SUPFAM" id="SSF52777">
    <property type="entry name" value="CoA-dependent acyltransferases"/>
    <property type="match status" value="1"/>
</dbReference>
<dbReference type="GO" id="GO:0031405">
    <property type="term" value="F:lipoic acid binding"/>
    <property type="evidence" value="ECO:0007669"/>
    <property type="project" value="TreeGrafter"/>
</dbReference>
<dbReference type="AlphaFoldDB" id="A0A926DB40"/>
<evidence type="ECO:0000259" key="8">
    <source>
        <dbReference type="PROSITE" id="PS50968"/>
    </source>
</evidence>
<dbReference type="Gene3D" id="3.30.559.10">
    <property type="entry name" value="Chloramphenicol acetyltransferase-like domain"/>
    <property type="match status" value="1"/>
</dbReference>
<dbReference type="InterPro" id="IPR023213">
    <property type="entry name" value="CAT-like_dom_sf"/>
</dbReference>
<dbReference type="SUPFAM" id="SSF47005">
    <property type="entry name" value="Peripheral subunit-binding domain of 2-oxo acid dehydrogenase complex"/>
    <property type="match status" value="1"/>
</dbReference>
<evidence type="ECO:0000313" key="10">
    <source>
        <dbReference type="Proteomes" id="UP000651482"/>
    </source>
</evidence>
<dbReference type="GO" id="GO:0016407">
    <property type="term" value="F:acetyltransferase activity"/>
    <property type="evidence" value="ECO:0007669"/>
    <property type="project" value="TreeGrafter"/>
</dbReference>
<comment type="similarity">
    <text evidence="2 6">Belongs to the 2-oxoacid dehydrogenase family.</text>
</comment>
<dbReference type="EMBL" id="JACRSN010000020">
    <property type="protein sequence ID" value="MBC8534627.1"/>
    <property type="molecule type" value="Genomic_DNA"/>
</dbReference>
<dbReference type="InterPro" id="IPR011053">
    <property type="entry name" value="Single_hybrid_motif"/>
</dbReference>
<evidence type="ECO:0000256" key="7">
    <source>
        <dbReference type="SAM" id="MobiDB-lite"/>
    </source>
</evidence>
<dbReference type="PANTHER" id="PTHR43178:SF5">
    <property type="entry name" value="LIPOAMIDE ACYLTRANSFERASE COMPONENT OF BRANCHED-CHAIN ALPHA-KETO ACID DEHYDROGENASE COMPLEX, MITOCHONDRIAL"/>
    <property type="match status" value="1"/>
</dbReference>
<dbReference type="Proteomes" id="UP000651482">
    <property type="component" value="Unassembled WGS sequence"/>
</dbReference>
<sequence length="444" mass="46550">MATPVMMPKVGISVESCILTEWHKKKGDAVKVGDLLFTYETDKSTIDETSEAEGILLEQFAKEGDDVPVMTNVCVIGQEGESTAEFAPAKEEEPEEAAEEAPAAAPDTTAANVQAAPSAAASGDGFVKASPRAKHLAEKTGTDLRYAAPTGAEGRVIERDVRTLLEKGPAATYAASGAFAGAGGTGIGGRFAVADIGTAPAAAPVAAEAAPEYTDEKMSGIRKAIAKSMTLSLTTIPQLTHTLTFDATEIMALRKKLKANAEKLSLNNITLNDIVLFAVSRVLAKEEHRALNAHYIGNDMMRFFKGVHLGIAVDTPRGLMVPTIRNADQKSLNEIAGEAKALAASCQQGNINPDLLTGASFTVSNVGSFGVESFTPVINPPQTGILGVDTITTRVRESDGALKAYPAMGLSLTYDHRAVDGAPASKFLAELKSVLENFSVALCK</sequence>
<name>A0A926DB40_9FIRM</name>
<feature type="compositionally biased region" description="Low complexity" evidence="7">
    <location>
        <begin position="100"/>
        <end position="121"/>
    </location>
</feature>
<dbReference type="InterPro" id="IPR036625">
    <property type="entry name" value="E3-bd_dom_sf"/>
</dbReference>
<proteinExistence type="inferred from homology"/>
<dbReference type="Pfam" id="PF02817">
    <property type="entry name" value="E3_binding"/>
    <property type="match status" value="1"/>
</dbReference>
<gene>
    <name evidence="9" type="ORF">IAG03_11660</name>
</gene>
<evidence type="ECO:0000256" key="5">
    <source>
        <dbReference type="ARBA" id="ARBA00023315"/>
    </source>
</evidence>
<dbReference type="Pfam" id="PF00198">
    <property type="entry name" value="2-oxoacid_dh"/>
    <property type="match status" value="1"/>
</dbReference>
<evidence type="ECO:0000256" key="6">
    <source>
        <dbReference type="RuleBase" id="RU003423"/>
    </source>
</evidence>
<keyword evidence="3 6" id="KW-0808">Transferase</keyword>
<dbReference type="GO" id="GO:0005737">
    <property type="term" value="C:cytoplasm"/>
    <property type="evidence" value="ECO:0007669"/>
    <property type="project" value="TreeGrafter"/>
</dbReference>
<comment type="caution">
    <text evidence="9">The sequence shown here is derived from an EMBL/GenBank/DDBJ whole genome shotgun (WGS) entry which is preliminary data.</text>
</comment>
<dbReference type="InterPro" id="IPR004167">
    <property type="entry name" value="PSBD"/>
</dbReference>
<dbReference type="RefSeq" id="WP_249320213.1">
    <property type="nucleotide sequence ID" value="NZ_JACRSN010000020.1"/>
</dbReference>
<dbReference type="Gene3D" id="4.10.320.10">
    <property type="entry name" value="E3-binding domain"/>
    <property type="match status" value="1"/>
</dbReference>